<protein>
    <submittedName>
        <fullName evidence="1">Uncharacterized protein</fullName>
    </submittedName>
</protein>
<dbReference type="EMBL" id="UGSJ01000001">
    <property type="protein sequence ID" value="SUA89568.1"/>
    <property type="molecule type" value="Genomic_DNA"/>
</dbReference>
<name>A0AAJ4Z9Z9_PANPU</name>
<dbReference type="Proteomes" id="UP000254589">
    <property type="component" value="Unassembled WGS sequence"/>
</dbReference>
<reference evidence="1 2" key="1">
    <citation type="submission" date="2018-06" db="EMBL/GenBank/DDBJ databases">
        <authorList>
            <consortium name="Pathogen Informatics"/>
            <person name="Doyle S."/>
        </authorList>
    </citation>
    <scope>NUCLEOTIDE SEQUENCE [LARGE SCALE GENOMIC DNA]</scope>
    <source>
        <strain evidence="1 2">NCTC13159</strain>
    </source>
</reference>
<evidence type="ECO:0000313" key="1">
    <source>
        <dbReference type="EMBL" id="SUA89568.1"/>
    </source>
</evidence>
<comment type="caution">
    <text evidence="1">The sequence shown here is derived from an EMBL/GenBank/DDBJ whole genome shotgun (WGS) entry which is preliminary data.</text>
</comment>
<accession>A0AAJ4Z9Z9</accession>
<sequence length="61" mass="6563">MGNQAGDDLGEKTGDVAHDGLLGVISSFRWKQCRTGLAPWKLVQITAKRPGRGQTGKNLVK</sequence>
<evidence type="ECO:0000313" key="2">
    <source>
        <dbReference type="Proteomes" id="UP000254589"/>
    </source>
</evidence>
<gene>
    <name evidence="1" type="ORF">NCTC13159_01035</name>
</gene>
<dbReference type="AlphaFoldDB" id="A0AAJ4Z9Z9"/>
<organism evidence="1 2">
    <name type="scientific">Pandoraea pulmonicola</name>
    <dbReference type="NCBI Taxonomy" id="93221"/>
    <lineage>
        <taxon>Bacteria</taxon>
        <taxon>Pseudomonadati</taxon>
        <taxon>Pseudomonadota</taxon>
        <taxon>Betaproteobacteria</taxon>
        <taxon>Burkholderiales</taxon>
        <taxon>Burkholderiaceae</taxon>
        <taxon>Pandoraea</taxon>
    </lineage>
</organism>
<proteinExistence type="predicted"/>